<comment type="subunit">
    <text evidence="10">Interacts with and activates trc, also interacts with wts.</text>
</comment>
<evidence type="ECO:0000256" key="8">
    <source>
        <dbReference type="ARBA" id="ARBA00023242"/>
    </source>
</evidence>
<feature type="region of interest" description="Disordered" evidence="15">
    <location>
        <begin position="296"/>
        <end position="356"/>
    </location>
</feature>
<dbReference type="GO" id="GO:0046872">
    <property type="term" value="F:metal ion binding"/>
    <property type="evidence" value="ECO:0007669"/>
    <property type="project" value="UniProtKB-KW"/>
</dbReference>
<dbReference type="AlphaFoldDB" id="A0A0L0BNI3"/>
<evidence type="ECO:0000256" key="5">
    <source>
        <dbReference type="ARBA" id="ARBA00022495"/>
    </source>
</evidence>
<feature type="binding site" evidence="14">
    <location>
        <position position="585"/>
    </location>
    <ligand>
        <name>Zn(2+)</name>
        <dbReference type="ChEBI" id="CHEBI:29105"/>
    </ligand>
</feature>
<evidence type="ECO:0000256" key="15">
    <source>
        <dbReference type="SAM" id="MobiDB-lite"/>
    </source>
</evidence>
<feature type="region of interest" description="Disordered" evidence="15">
    <location>
        <begin position="815"/>
        <end position="839"/>
    </location>
</feature>
<feature type="binding site" evidence="14">
    <location>
        <position position="580"/>
    </location>
    <ligand>
        <name>Zn(2+)</name>
        <dbReference type="ChEBI" id="CHEBI:29105"/>
    </ligand>
</feature>
<evidence type="ECO:0000313" key="17">
    <source>
        <dbReference type="Proteomes" id="UP000037069"/>
    </source>
</evidence>
<feature type="compositionally biased region" description="Polar residues" evidence="15">
    <location>
        <begin position="117"/>
        <end position="128"/>
    </location>
</feature>
<feature type="compositionally biased region" description="Gly residues" evidence="15">
    <location>
        <begin position="661"/>
        <end position="676"/>
    </location>
</feature>
<feature type="region of interest" description="Disordered" evidence="15">
    <location>
        <begin position="633"/>
        <end position="683"/>
    </location>
</feature>
<dbReference type="Pfam" id="PF03637">
    <property type="entry name" value="Mob1_phocein"/>
    <property type="match status" value="1"/>
</dbReference>
<evidence type="ECO:0000256" key="7">
    <source>
        <dbReference type="ARBA" id="ARBA00022833"/>
    </source>
</evidence>
<keyword evidence="5" id="KW-0691">RNA editing</keyword>
<dbReference type="InterPro" id="IPR036703">
    <property type="entry name" value="MOB_kinase_act_sf"/>
</dbReference>
<dbReference type="Proteomes" id="UP000037069">
    <property type="component" value="Unassembled WGS sequence"/>
</dbReference>
<evidence type="ECO:0000256" key="1">
    <source>
        <dbReference type="ARBA" id="ARBA00004123"/>
    </source>
</evidence>
<feature type="compositionally biased region" description="Low complexity" evidence="15">
    <location>
        <begin position="751"/>
        <end position="788"/>
    </location>
</feature>
<feature type="binding site" evidence="14">
    <location>
        <position position="505"/>
    </location>
    <ligand>
        <name>Zn(2+)</name>
        <dbReference type="ChEBI" id="CHEBI:29105"/>
    </ligand>
</feature>
<dbReference type="FunFam" id="1.20.140.30:FF:000003">
    <property type="entry name" value="MOB kinase activator 2"/>
    <property type="match status" value="1"/>
</dbReference>
<dbReference type="SMART" id="SM01388">
    <property type="entry name" value="Mob1_phocein"/>
    <property type="match status" value="1"/>
</dbReference>
<organism evidence="16 17">
    <name type="scientific">Lucilia cuprina</name>
    <name type="common">Green bottle fly</name>
    <name type="synonym">Australian sheep blowfly</name>
    <dbReference type="NCBI Taxonomy" id="7375"/>
    <lineage>
        <taxon>Eukaryota</taxon>
        <taxon>Metazoa</taxon>
        <taxon>Ecdysozoa</taxon>
        <taxon>Arthropoda</taxon>
        <taxon>Hexapoda</taxon>
        <taxon>Insecta</taxon>
        <taxon>Pterygota</taxon>
        <taxon>Neoptera</taxon>
        <taxon>Endopterygota</taxon>
        <taxon>Diptera</taxon>
        <taxon>Brachycera</taxon>
        <taxon>Muscomorpha</taxon>
        <taxon>Oestroidea</taxon>
        <taxon>Calliphoridae</taxon>
        <taxon>Luciliinae</taxon>
        <taxon>Lucilia</taxon>
    </lineage>
</organism>
<evidence type="ECO:0000256" key="10">
    <source>
        <dbReference type="ARBA" id="ARBA00065846"/>
    </source>
</evidence>
<evidence type="ECO:0000256" key="2">
    <source>
        <dbReference type="ARBA" id="ARBA00004496"/>
    </source>
</evidence>
<keyword evidence="16" id="KW-0808">Transferase</keyword>
<gene>
    <name evidence="16" type="ORF">FF38_07669</name>
</gene>
<feature type="compositionally biased region" description="Low complexity" evidence="15">
    <location>
        <begin position="138"/>
        <end position="189"/>
    </location>
</feature>
<keyword evidence="7 14" id="KW-0862">Zinc</keyword>
<evidence type="ECO:0000256" key="12">
    <source>
        <dbReference type="ARBA" id="ARBA00076474"/>
    </source>
</evidence>
<dbReference type="PANTHER" id="PTHR22599">
    <property type="entry name" value="MPS ONE BINDER KINASE ACTIVATOR-LIKE MOB"/>
    <property type="match status" value="1"/>
</dbReference>
<keyword evidence="6 14" id="KW-0479">Metal-binding</keyword>
<feature type="compositionally biased region" description="Low complexity" evidence="15">
    <location>
        <begin position="296"/>
        <end position="320"/>
    </location>
</feature>
<accession>A0A0L0BNI3</accession>
<dbReference type="Gene3D" id="1.20.140.30">
    <property type="entry name" value="MOB kinase activator"/>
    <property type="match status" value="1"/>
</dbReference>
<comment type="subcellular location">
    <subcellularLocation>
        <location evidence="2">Cytoplasm</location>
    </subcellularLocation>
    <subcellularLocation>
        <location evidence="1">Nucleus</location>
    </subcellularLocation>
</comment>
<evidence type="ECO:0000313" key="16">
    <source>
        <dbReference type="EMBL" id="KNC21597.1"/>
    </source>
</evidence>
<evidence type="ECO:0000256" key="3">
    <source>
        <dbReference type="ARBA" id="ARBA00005621"/>
    </source>
</evidence>
<evidence type="ECO:0000256" key="13">
    <source>
        <dbReference type="ARBA" id="ARBA00083426"/>
    </source>
</evidence>
<keyword evidence="4" id="KW-0963">Cytoplasm</keyword>
<feature type="binding site" evidence="14">
    <location>
        <position position="500"/>
    </location>
    <ligand>
        <name>Zn(2+)</name>
        <dbReference type="ChEBI" id="CHEBI:29105"/>
    </ligand>
</feature>
<feature type="region of interest" description="Disordered" evidence="15">
    <location>
        <begin position="751"/>
        <end position="796"/>
    </location>
</feature>
<name>A0A0L0BNI3_LUCCU</name>
<protein>
    <recommendedName>
        <fullName evidence="11">MOB kinase activator-like 2</fullName>
    </recommendedName>
    <alternativeName>
        <fullName evidence="12">Mob as tumor suppressor protein 2</fullName>
    </alternativeName>
    <alternativeName>
        <fullName evidence="13">Mps one binder kinase activator-like 2</fullName>
    </alternativeName>
</protein>
<keyword evidence="16" id="KW-0418">Kinase</keyword>
<evidence type="ECO:0000256" key="9">
    <source>
        <dbReference type="ARBA" id="ARBA00055027"/>
    </source>
</evidence>
<reference evidence="16 17" key="1">
    <citation type="journal article" date="2015" name="Nat. Commun.">
        <title>Lucilia cuprina genome unlocks parasitic fly biology to underpin future interventions.</title>
        <authorList>
            <person name="Anstead C.A."/>
            <person name="Korhonen P.K."/>
            <person name="Young N.D."/>
            <person name="Hall R.S."/>
            <person name="Jex A.R."/>
            <person name="Murali S.C."/>
            <person name="Hughes D.S."/>
            <person name="Lee S.F."/>
            <person name="Perry T."/>
            <person name="Stroehlein A.J."/>
            <person name="Ansell B.R."/>
            <person name="Breugelmans B."/>
            <person name="Hofmann A."/>
            <person name="Qu J."/>
            <person name="Dugan S."/>
            <person name="Lee S.L."/>
            <person name="Chao H."/>
            <person name="Dinh H."/>
            <person name="Han Y."/>
            <person name="Doddapaneni H.V."/>
            <person name="Worley K.C."/>
            <person name="Muzny D.M."/>
            <person name="Ioannidis P."/>
            <person name="Waterhouse R.M."/>
            <person name="Zdobnov E.M."/>
            <person name="James P.J."/>
            <person name="Bagnall N.H."/>
            <person name="Kotze A.C."/>
            <person name="Gibbs R.A."/>
            <person name="Richards S."/>
            <person name="Batterham P."/>
            <person name="Gasser R.B."/>
        </authorList>
    </citation>
    <scope>NUCLEOTIDE SEQUENCE [LARGE SCALE GENOMIC DNA]</scope>
    <source>
        <strain evidence="16 17">LS</strain>
        <tissue evidence="16">Full body</tissue>
    </source>
</reference>
<dbReference type="EMBL" id="JRES01001599">
    <property type="protein sequence ID" value="KNC21597.1"/>
    <property type="molecule type" value="Genomic_DNA"/>
</dbReference>
<evidence type="ECO:0000256" key="6">
    <source>
        <dbReference type="ARBA" id="ARBA00022723"/>
    </source>
</evidence>
<feature type="region of interest" description="Disordered" evidence="15">
    <location>
        <begin position="117"/>
        <end position="189"/>
    </location>
</feature>
<dbReference type="GO" id="GO:0005737">
    <property type="term" value="C:cytoplasm"/>
    <property type="evidence" value="ECO:0007669"/>
    <property type="project" value="UniProtKB-SubCell"/>
</dbReference>
<dbReference type="GO" id="GO:0016301">
    <property type="term" value="F:kinase activity"/>
    <property type="evidence" value="ECO:0007669"/>
    <property type="project" value="UniProtKB-KW"/>
</dbReference>
<keyword evidence="8" id="KW-0539">Nucleus</keyword>
<dbReference type="STRING" id="7375.A0A0L0BNI3"/>
<dbReference type="OrthoDB" id="8170117at2759"/>
<comment type="similarity">
    <text evidence="3">Belongs to the MOB1/phocein family.</text>
</comment>
<feature type="compositionally biased region" description="Gly residues" evidence="15">
    <location>
        <begin position="637"/>
        <end position="646"/>
    </location>
</feature>
<sequence length="917" mass="98871">MLRTPTHIVEIGTNVTTTTTTKATPLIFQAAAAATTAGTKYQYHEQYTNYNKKSTVKQLQQSFIYHHQQQQQQQQQQAKLQQQKYHIETKTTTNEYQLPSKKQLQAAKTLTITSNTATIDGCNNTTNNSKKLKKSKKFSTSSSSSSSSTTSSLSSSGCSALSTTSSTVSSDSSTVSAKTTKTNSSSSSAASTVSSQTTFTFKEHLLSRGLLSSTPFSFMRTKKSKAAAAIAKTTEIRKTSKRLLDLEDKTTATRLSNNNKNKHNCNKTGAAITETKSTTTATTPAARTGYFSNILNSSSSNNNNNNTKNVINNNNNHNNNYIKTFTTTNTKSNRSITPTPPTPSTSSSPSSLTSHTSAPPVIAACSIVAPPSLLVAVAVASPPIATTTSMSPTSQTPPSSRTSLFDSCHRKIRLIGGGPVAFLGGLVAKARRKERDGDQNSTDTKLYLEESVLERKLPEADLKALVDLPAGLDYNEWLASHTLALFEHVNLVYGTISEFCTTSGCPDMTGPGNRTYLWFDEKGKKTRVAAPQYIDYVMTFTQKTVSDESIFPTKYANEFPSSFESIARKILRLQFHVIAHLYAAHFREIALLGLHTHLNLTFAHLTALHRRFNLIDEKETDVLRDLEVALRLTDDTTGGGSGGTGSGSSQNDATETNSSSSGGGSGGGGGGGGGSGVDSIKGSLNEDVNSVQHNNLMDCNTTAQPPICTQPEANLKSQQFGGGGGLIGGILGDLSSGEFGDTMHYCTSAVPASSTTNNTSSNHTSTPNTCSTNSTCTTADQHSSSSSSTVGAVTANGNNGAGALNFHLNNNNHLAHHPHTHHPHHHHHHHHHNNVHHHHNHPYAQNTGLIQCNAKRKINVNYEKLKEKNKTNTKKVKNIKKIYTNNVLLVFMNKIGNSKKKKKEKIFLHKLSSKCCF</sequence>
<comment type="caution">
    <text evidence="16">The sequence shown here is derived from an EMBL/GenBank/DDBJ whole genome shotgun (WGS) entry which is preliminary data.</text>
</comment>
<proteinExistence type="inferred from homology"/>
<feature type="compositionally biased region" description="Low complexity" evidence="15">
    <location>
        <begin position="344"/>
        <end position="356"/>
    </location>
</feature>
<keyword evidence="17" id="KW-1185">Reference proteome</keyword>
<evidence type="ECO:0000256" key="11">
    <source>
        <dbReference type="ARBA" id="ARBA00073707"/>
    </source>
</evidence>
<evidence type="ECO:0000256" key="4">
    <source>
        <dbReference type="ARBA" id="ARBA00022490"/>
    </source>
</evidence>
<dbReference type="InterPro" id="IPR005301">
    <property type="entry name" value="MOB_kinase_act_fam"/>
</dbReference>
<dbReference type="SUPFAM" id="SSF101152">
    <property type="entry name" value="Mob1/phocein"/>
    <property type="match status" value="1"/>
</dbReference>
<evidence type="ECO:0000256" key="14">
    <source>
        <dbReference type="PIRSR" id="PIRSR605301-1"/>
    </source>
</evidence>
<dbReference type="GO" id="GO:0005634">
    <property type="term" value="C:nucleus"/>
    <property type="evidence" value="ECO:0007669"/>
    <property type="project" value="UniProtKB-SubCell"/>
</dbReference>
<feature type="compositionally biased region" description="Polar residues" evidence="15">
    <location>
        <begin position="321"/>
        <end position="334"/>
    </location>
</feature>
<comment type="function">
    <text evidence="9">Required for the normal morphogenesis of a variety of polarized outgrowths including epidermal hairs, bristles, arista laterals, and dendrites.</text>
</comment>